<dbReference type="Pfam" id="PF00528">
    <property type="entry name" value="BPD_transp_1"/>
    <property type="match status" value="1"/>
</dbReference>
<dbReference type="Gene3D" id="1.10.3720.10">
    <property type="entry name" value="MetI-like"/>
    <property type="match status" value="1"/>
</dbReference>
<sequence length="361" mass="39125">MPSSSDSTQALAVVERSARKGLHPFARYVAVRLGLTVLLLLGVTVVTFTLTNLVPSDPVQAALGEQAAANPEIVAKFRAEQGLDQPIVVQYFTYLGNVLQGNLGTSVQTHQPVAKELATAFPATIELAVMAILWSAILGIGLGLWAALKRRTFVDQVIRVVSLIGLSWPTFWLALVAYYLFFFLLGILPGSGRLDPASIPPPHVTGMYTIDALLIGDFWTFWDALRHLILPASVLALYTIGLLTRFSRSAVLEVMDMDYVKAARAKGLPRRKVIFGYILRGAFVPILTVLGLAFGSLLSGTVLVEQVFSWHGIGQYSFAAATRLDLPAIMGVGLVVGFVYIGLNFVVDLLYGVIDPRVRVA</sequence>
<feature type="transmembrane region" description="Helical" evidence="7">
    <location>
        <begin position="160"/>
        <end position="188"/>
    </location>
</feature>
<keyword evidence="2 7" id="KW-0813">Transport</keyword>
<dbReference type="RefSeq" id="WP_141887588.1">
    <property type="nucleotide sequence ID" value="NZ_BAAAUY010000011.1"/>
</dbReference>
<dbReference type="SUPFAM" id="SSF161098">
    <property type="entry name" value="MetI-like"/>
    <property type="match status" value="1"/>
</dbReference>
<evidence type="ECO:0000256" key="3">
    <source>
        <dbReference type="ARBA" id="ARBA00022475"/>
    </source>
</evidence>
<proteinExistence type="inferred from homology"/>
<evidence type="ECO:0000313" key="10">
    <source>
        <dbReference type="Proteomes" id="UP000319094"/>
    </source>
</evidence>
<dbReference type="InterPro" id="IPR045621">
    <property type="entry name" value="BPD_transp_1_N"/>
</dbReference>
<evidence type="ECO:0000256" key="4">
    <source>
        <dbReference type="ARBA" id="ARBA00022692"/>
    </source>
</evidence>
<keyword evidence="10" id="KW-1185">Reference proteome</keyword>
<feature type="transmembrane region" description="Helical" evidence="7">
    <location>
        <begin position="29"/>
        <end position="50"/>
    </location>
</feature>
<feature type="transmembrane region" description="Helical" evidence="7">
    <location>
        <begin position="127"/>
        <end position="148"/>
    </location>
</feature>
<evidence type="ECO:0000259" key="8">
    <source>
        <dbReference type="PROSITE" id="PS50928"/>
    </source>
</evidence>
<feature type="domain" description="ABC transmembrane type-1" evidence="8">
    <location>
        <begin position="121"/>
        <end position="351"/>
    </location>
</feature>
<comment type="caution">
    <text evidence="9">The sequence shown here is derived from an EMBL/GenBank/DDBJ whole genome shotgun (WGS) entry which is preliminary data.</text>
</comment>
<dbReference type="GO" id="GO:0005886">
    <property type="term" value="C:plasma membrane"/>
    <property type="evidence" value="ECO:0007669"/>
    <property type="project" value="UniProtKB-SubCell"/>
</dbReference>
<dbReference type="PROSITE" id="PS50928">
    <property type="entry name" value="ABC_TM1"/>
    <property type="match status" value="1"/>
</dbReference>
<organism evidence="9 10">
    <name type="scientific">Leucobacter komagatae</name>
    <dbReference type="NCBI Taxonomy" id="55969"/>
    <lineage>
        <taxon>Bacteria</taxon>
        <taxon>Bacillati</taxon>
        <taxon>Actinomycetota</taxon>
        <taxon>Actinomycetes</taxon>
        <taxon>Micrococcales</taxon>
        <taxon>Microbacteriaceae</taxon>
        <taxon>Leucobacter</taxon>
    </lineage>
</organism>
<dbReference type="EMBL" id="VFON01000001">
    <property type="protein sequence ID" value="TQL44397.1"/>
    <property type="molecule type" value="Genomic_DNA"/>
</dbReference>
<reference evidence="9 10" key="1">
    <citation type="submission" date="2019-06" db="EMBL/GenBank/DDBJ databases">
        <title>Sequencing the genomes of 1000 actinobacteria strains.</title>
        <authorList>
            <person name="Klenk H.-P."/>
        </authorList>
    </citation>
    <scope>NUCLEOTIDE SEQUENCE [LARGE SCALE GENOMIC DNA]</scope>
    <source>
        <strain evidence="9 10">DSM 8803</strain>
    </source>
</reference>
<evidence type="ECO:0000256" key="1">
    <source>
        <dbReference type="ARBA" id="ARBA00004651"/>
    </source>
</evidence>
<dbReference type="GO" id="GO:0055085">
    <property type="term" value="P:transmembrane transport"/>
    <property type="evidence" value="ECO:0007669"/>
    <property type="project" value="InterPro"/>
</dbReference>
<comment type="similarity">
    <text evidence="7">Belongs to the binding-protein-dependent transport system permease family.</text>
</comment>
<dbReference type="InterPro" id="IPR035906">
    <property type="entry name" value="MetI-like_sf"/>
</dbReference>
<name>A0A542Y8M9_9MICO</name>
<accession>A0A542Y8M9</accession>
<keyword evidence="6 7" id="KW-0472">Membrane</keyword>
<dbReference type="Proteomes" id="UP000319094">
    <property type="component" value="Unassembled WGS sequence"/>
</dbReference>
<dbReference type="AlphaFoldDB" id="A0A542Y8M9"/>
<dbReference type="CDD" id="cd06261">
    <property type="entry name" value="TM_PBP2"/>
    <property type="match status" value="1"/>
</dbReference>
<feature type="transmembrane region" description="Helical" evidence="7">
    <location>
        <begin position="274"/>
        <end position="298"/>
    </location>
</feature>
<dbReference type="PANTHER" id="PTHR43163:SF6">
    <property type="entry name" value="DIPEPTIDE TRANSPORT SYSTEM PERMEASE PROTEIN DPPB-RELATED"/>
    <property type="match status" value="1"/>
</dbReference>
<gene>
    <name evidence="9" type="ORF">FB468_2454</name>
</gene>
<dbReference type="STRING" id="55969.SD72_07280"/>
<evidence type="ECO:0000256" key="5">
    <source>
        <dbReference type="ARBA" id="ARBA00022989"/>
    </source>
</evidence>
<dbReference type="OrthoDB" id="9778910at2"/>
<keyword evidence="4 7" id="KW-0812">Transmembrane</keyword>
<dbReference type="PANTHER" id="PTHR43163">
    <property type="entry name" value="DIPEPTIDE TRANSPORT SYSTEM PERMEASE PROTEIN DPPB-RELATED"/>
    <property type="match status" value="1"/>
</dbReference>
<evidence type="ECO:0000256" key="6">
    <source>
        <dbReference type="ARBA" id="ARBA00023136"/>
    </source>
</evidence>
<evidence type="ECO:0000256" key="7">
    <source>
        <dbReference type="RuleBase" id="RU363032"/>
    </source>
</evidence>
<comment type="subcellular location">
    <subcellularLocation>
        <location evidence="1 7">Cell membrane</location>
        <topology evidence="1 7">Multi-pass membrane protein</topology>
    </subcellularLocation>
</comment>
<keyword evidence="3" id="KW-1003">Cell membrane</keyword>
<evidence type="ECO:0000313" key="9">
    <source>
        <dbReference type="EMBL" id="TQL44397.1"/>
    </source>
</evidence>
<dbReference type="InterPro" id="IPR000515">
    <property type="entry name" value="MetI-like"/>
</dbReference>
<protein>
    <submittedName>
        <fullName evidence="9">Peptide/nickel transport system permease protein</fullName>
    </submittedName>
</protein>
<keyword evidence="5 7" id="KW-1133">Transmembrane helix</keyword>
<evidence type="ECO:0000256" key="2">
    <source>
        <dbReference type="ARBA" id="ARBA00022448"/>
    </source>
</evidence>
<feature type="transmembrane region" description="Helical" evidence="7">
    <location>
        <begin position="228"/>
        <end position="247"/>
    </location>
</feature>
<feature type="transmembrane region" description="Helical" evidence="7">
    <location>
        <begin position="328"/>
        <end position="354"/>
    </location>
</feature>
<dbReference type="Pfam" id="PF19300">
    <property type="entry name" value="BPD_transp_1_N"/>
    <property type="match status" value="1"/>
</dbReference>